<gene>
    <name evidence="1" type="ORF">CCMP2556_LOCUS8133</name>
</gene>
<accession>A0ABP0IU44</accession>
<protein>
    <recommendedName>
        <fullName evidence="3">Fructose-bisphosphate aldolase</fullName>
    </recommendedName>
</protein>
<evidence type="ECO:0008006" key="3">
    <source>
        <dbReference type="Google" id="ProtNLM"/>
    </source>
</evidence>
<name>A0ABP0IU44_9DINO</name>
<dbReference type="EMBL" id="CAXAMN010003669">
    <property type="protein sequence ID" value="CAK9005610.1"/>
    <property type="molecule type" value="Genomic_DNA"/>
</dbReference>
<evidence type="ECO:0000313" key="2">
    <source>
        <dbReference type="Proteomes" id="UP001642484"/>
    </source>
</evidence>
<sequence length="90" mass="9809">MLDPSSKSTPPVFAGDESLKSLRRALVSKKIYGAWRSAPSDSLLRINFASKKLISGQEAPKEEVYAAMKDYAARRPDRPNGASVVARGDE</sequence>
<reference evidence="1 2" key="1">
    <citation type="submission" date="2024-02" db="EMBL/GenBank/DDBJ databases">
        <authorList>
            <person name="Chen Y."/>
            <person name="Shah S."/>
            <person name="Dougan E. K."/>
            <person name="Thang M."/>
            <person name="Chan C."/>
        </authorList>
    </citation>
    <scope>NUCLEOTIDE SEQUENCE [LARGE SCALE GENOMIC DNA]</scope>
</reference>
<organism evidence="1 2">
    <name type="scientific">Durusdinium trenchii</name>
    <dbReference type="NCBI Taxonomy" id="1381693"/>
    <lineage>
        <taxon>Eukaryota</taxon>
        <taxon>Sar</taxon>
        <taxon>Alveolata</taxon>
        <taxon>Dinophyceae</taxon>
        <taxon>Suessiales</taxon>
        <taxon>Symbiodiniaceae</taxon>
        <taxon>Durusdinium</taxon>
    </lineage>
</organism>
<dbReference type="Proteomes" id="UP001642484">
    <property type="component" value="Unassembled WGS sequence"/>
</dbReference>
<keyword evidence="2" id="KW-1185">Reference proteome</keyword>
<comment type="caution">
    <text evidence="1">The sequence shown here is derived from an EMBL/GenBank/DDBJ whole genome shotgun (WGS) entry which is preliminary data.</text>
</comment>
<evidence type="ECO:0000313" key="1">
    <source>
        <dbReference type="EMBL" id="CAK9005610.1"/>
    </source>
</evidence>
<proteinExistence type="predicted"/>